<comment type="caution">
    <text evidence="2">The sequence shown here is derived from an EMBL/GenBank/DDBJ whole genome shotgun (WGS) entry which is preliminary data.</text>
</comment>
<dbReference type="CDD" id="cd00303">
    <property type="entry name" value="retropepsin_like"/>
    <property type="match status" value="1"/>
</dbReference>
<reference evidence="2" key="2">
    <citation type="journal article" date="2024" name="Plant">
        <title>Genomic evolution and insights into agronomic trait innovations of Sesamum species.</title>
        <authorList>
            <person name="Miao H."/>
            <person name="Wang L."/>
            <person name="Qu L."/>
            <person name="Liu H."/>
            <person name="Sun Y."/>
            <person name="Le M."/>
            <person name="Wang Q."/>
            <person name="Wei S."/>
            <person name="Zheng Y."/>
            <person name="Lin W."/>
            <person name="Duan Y."/>
            <person name="Cao H."/>
            <person name="Xiong S."/>
            <person name="Wang X."/>
            <person name="Wei L."/>
            <person name="Li C."/>
            <person name="Ma Q."/>
            <person name="Ju M."/>
            <person name="Zhao R."/>
            <person name="Li G."/>
            <person name="Mu C."/>
            <person name="Tian Q."/>
            <person name="Mei H."/>
            <person name="Zhang T."/>
            <person name="Gao T."/>
            <person name="Zhang H."/>
        </authorList>
    </citation>
    <scope>NUCLEOTIDE SEQUENCE</scope>
    <source>
        <strain evidence="2">KEN1</strain>
    </source>
</reference>
<feature type="compositionally biased region" description="Basic and acidic residues" evidence="1">
    <location>
        <begin position="30"/>
        <end position="43"/>
    </location>
</feature>
<sequence>MNLEDARSVIKSGKDRRRESEPNTPRRSRRDTQGRCNPRDPKNNHYTPLKTSPARMLLAIDRLPALQWPKGTEERPSLLKSKYFCRYHREYGHDTNRCRQLRQEIERLIQAGYLKDYVDKEKKRGQKEERSCPYSVRQEENSKRKEYKKKGSLEEDTSPINTPAKGIIHMIAGGPTDGDSGRARRAHARAARTIMEIDDKVSAGAPTIQFGPADTQGVHLPHNDALVISSTIANYIVRRIFVDSGSSVDILFIKVYQQIDLGNVPLEPVDTSLYGFAGEIVHPLGQISLPISLGIEPARKTIMVRFLVVDMPSAYNLILGRPTLNNLPGYHFHIPHEIEVPRGDMIGEVQGDQYTARRCYVEAIKSCTSKMKVDTPNQGGRRDLPLQEEQQHIIPARVQPAEELMSIQLVPGESSCWPVLH</sequence>
<protein>
    <submittedName>
        <fullName evidence="2">Uncharacterized protein</fullName>
    </submittedName>
</protein>
<proteinExistence type="predicted"/>
<name>A0AAW2VTW3_9LAMI</name>
<feature type="compositionally biased region" description="Basic and acidic residues" evidence="1">
    <location>
        <begin position="1"/>
        <end position="21"/>
    </location>
</feature>
<dbReference type="EMBL" id="JACGWN010000009">
    <property type="protein sequence ID" value="KAL0433114.1"/>
    <property type="molecule type" value="Genomic_DNA"/>
</dbReference>
<dbReference type="PANTHER" id="PTHR33240:SF15">
    <property type="entry name" value="GAG-PRO-LIKE PROTEIN"/>
    <property type="match status" value="1"/>
</dbReference>
<dbReference type="AlphaFoldDB" id="A0AAW2VTW3"/>
<evidence type="ECO:0000313" key="2">
    <source>
        <dbReference type="EMBL" id="KAL0433114.1"/>
    </source>
</evidence>
<feature type="region of interest" description="Disordered" evidence="1">
    <location>
        <begin position="121"/>
        <end position="160"/>
    </location>
</feature>
<feature type="region of interest" description="Disordered" evidence="1">
    <location>
        <begin position="1"/>
        <end position="51"/>
    </location>
</feature>
<feature type="compositionally biased region" description="Basic and acidic residues" evidence="1">
    <location>
        <begin position="121"/>
        <end position="153"/>
    </location>
</feature>
<gene>
    <name evidence="2" type="ORF">Slati_2645700</name>
</gene>
<accession>A0AAW2VTW3</accession>
<dbReference type="InterPro" id="IPR021109">
    <property type="entry name" value="Peptidase_aspartic_dom_sf"/>
</dbReference>
<dbReference type="PANTHER" id="PTHR33240">
    <property type="entry name" value="OS08G0508500 PROTEIN"/>
    <property type="match status" value="1"/>
</dbReference>
<reference evidence="2" key="1">
    <citation type="submission" date="2020-06" db="EMBL/GenBank/DDBJ databases">
        <authorList>
            <person name="Li T."/>
            <person name="Hu X."/>
            <person name="Zhang T."/>
            <person name="Song X."/>
            <person name="Zhang H."/>
            <person name="Dai N."/>
            <person name="Sheng W."/>
            <person name="Hou X."/>
            <person name="Wei L."/>
        </authorList>
    </citation>
    <scope>NUCLEOTIDE SEQUENCE</scope>
    <source>
        <strain evidence="2">KEN1</strain>
        <tissue evidence="2">Leaf</tissue>
    </source>
</reference>
<dbReference type="Gene3D" id="2.40.70.10">
    <property type="entry name" value="Acid Proteases"/>
    <property type="match status" value="1"/>
</dbReference>
<organism evidence="2">
    <name type="scientific">Sesamum latifolium</name>
    <dbReference type="NCBI Taxonomy" id="2727402"/>
    <lineage>
        <taxon>Eukaryota</taxon>
        <taxon>Viridiplantae</taxon>
        <taxon>Streptophyta</taxon>
        <taxon>Embryophyta</taxon>
        <taxon>Tracheophyta</taxon>
        <taxon>Spermatophyta</taxon>
        <taxon>Magnoliopsida</taxon>
        <taxon>eudicotyledons</taxon>
        <taxon>Gunneridae</taxon>
        <taxon>Pentapetalae</taxon>
        <taxon>asterids</taxon>
        <taxon>lamiids</taxon>
        <taxon>Lamiales</taxon>
        <taxon>Pedaliaceae</taxon>
        <taxon>Sesamum</taxon>
    </lineage>
</organism>
<evidence type="ECO:0000256" key="1">
    <source>
        <dbReference type="SAM" id="MobiDB-lite"/>
    </source>
</evidence>